<evidence type="ECO:0008006" key="5">
    <source>
        <dbReference type="Google" id="ProtNLM"/>
    </source>
</evidence>
<proteinExistence type="predicted"/>
<reference evidence="3 4" key="1">
    <citation type="submission" date="2009-01" db="EMBL/GenBank/DDBJ databases">
        <authorList>
            <person name="Fulton L."/>
            <person name="Clifton S."/>
            <person name="Fulton B."/>
            <person name="Xu J."/>
            <person name="Minx P."/>
            <person name="Pepin K.H."/>
            <person name="Johnson M."/>
            <person name="Bhonagiri V."/>
            <person name="Nash W.E."/>
            <person name="Mardis E.R."/>
            <person name="Wilson R.K."/>
        </authorList>
    </citation>
    <scope>NUCLEOTIDE SEQUENCE [LARGE SCALE GENOMIC DNA]</scope>
    <source>
        <strain evidence="3 4">DSM 5476</strain>
    </source>
</reference>
<dbReference type="InterPro" id="IPR011010">
    <property type="entry name" value="DNA_brk_join_enz"/>
</dbReference>
<dbReference type="EMBL" id="ACEC01000082">
    <property type="protein sequence ID" value="EEG29953.1"/>
    <property type="molecule type" value="Genomic_DNA"/>
</dbReference>
<dbReference type="GO" id="GO:0006310">
    <property type="term" value="P:DNA recombination"/>
    <property type="evidence" value="ECO:0007669"/>
    <property type="project" value="UniProtKB-KW"/>
</dbReference>
<dbReference type="InterPro" id="IPR010998">
    <property type="entry name" value="Integrase_recombinase_N"/>
</dbReference>
<keyword evidence="2" id="KW-0233">DNA recombination</keyword>
<dbReference type="eggNOG" id="COG0582">
    <property type="taxonomic scope" value="Bacteria"/>
</dbReference>
<dbReference type="Proteomes" id="UP000003340">
    <property type="component" value="Unassembled WGS sequence"/>
</dbReference>
<dbReference type="Gene3D" id="1.10.150.130">
    <property type="match status" value="1"/>
</dbReference>
<dbReference type="GO" id="GO:0003677">
    <property type="term" value="F:DNA binding"/>
    <property type="evidence" value="ECO:0007669"/>
    <property type="project" value="UniProtKB-KW"/>
</dbReference>
<evidence type="ECO:0000256" key="2">
    <source>
        <dbReference type="ARBA" id="ARBA00023172"/>
    </source>
</evidence>
<comment type="caution">
    <text evidence="3">The sequence shown here is derived from an EMBL/GenBank/DDBJ whole genome shotgun (WGS) entry which is preliminary data.</text>
</comment>
<evidence type="ECO:0000256" key="1">
    <source>
        <dbReference type="ARBA" id="ARBA00023125"/>
    </source>
</evidence>
<dbReference type="GO" id="GO:0015074">
    <property type="term" value="P:DNA integration"/>
    <property type="evidence" value="ECO:0007669"/>
    <property type="project" value="InterPro"/>
</dbReference>
<dbReference type="HOGENOM" id="CLU_027562_1_0_9"/>
<dbReference type="AlphaFoldDB" id="C0EF51"/>
<organism evidence="3 4">
    <name type="scientific">[Clostridium] methylpentosum DSM 5476</name>
    <dbReference type="NCBI Taxonomy" id="537013"/>
    <lineage>
        <taxon>Bacteria</taxon>
        <taxon>Bacillati</taxon>
        <taxon>Bacillota</taxon>
        <taxon>Clostridia</taxon>
        <taxon>Eubacteriales</taxon>
        <taxon>Oscillospiraceae</taxon>
        <taxon>Oscillospiraceae incertae sedis</taxon>
    </lineage>
</organism>
<protein>
    <recommendedName>
        <fullName evidence="5">Site-specific recombinase, phage integrase family</fullName>
    </recommendedName>
</protein>
<evidence type="ECO:0000313" key="3">
    <source>
        <dbReference type="EMBL" id="EEG29953.1"/>
    </source>
</evidence>
<dbReference type="STRING" id="537013.CLOSTMETH_02492"/>
<dbReference type="InterPro" id="IPR013762">
    <property type="entry name" value="Integrase-like_cat_sf"/>
</dbReference>
<gene>
    <name evidence="3" type="ORF">CLOSTMETH_02492</name>
</gene>
<keyword evidence="4" id="KW-1185">Reference proteome</keyword>
<sequence>MDYLNILSGVTGRQKRVTLADLHKIWEEKQAPKLSKSKITYYRTAWRRLELLHERDIKGINLDDMQDIVDNAPGEYYPKRDMKVLLSQLYQIALKREQIDRNRAEFIDLPDCPKSKKDGFSREERAAIWKDYEAGHAFTGYVLIMIYTGMRVGELYKIQKSNVFLDKQYMIGGIKSDAGIDRVIPIADKILPIVQEKYNNCADRLIEMRQEDFYDQYAEMIDRTKIRGLNPHCC</sequence>
<evidence type="ECO:0000313" key="4">
    <source>
        <dbReference type="Proteomes" id="UP000003340"/>
    </source>
</evidence>
<accession>C0EF51</accession>
<dbReference type="SUPFAM" id="SSF56349">
    <property type="entry name" value="DNA breaking-rejoining enzymes"/>
    <property type="match status" value="1"/>
</dbReference>
<name>C0EF51_9FIRM</name>
<dbReference type="Gene3D" id="1.10.443.10">
    <property type="entry name" value="Intergrase catalytic core"/>
    <property type="match status" value="1"/>
</dbReference>
<reference evidence="3 4" key="2">
    <citation type="submission" date="2009-02" db="EMBL/GenBank/DDBJ databases">
        <title>Draft genome sequence of Clostridium methylpentosum (DSM 5476).</title>
        <authorList>
            <person name="Sudarsanam P."/>
            <person name="Ley R."/>
            <person name="Guruge J."/>
            <person name="Turnbaugh P.J."/>
            <person name="Mahowald M."/>
            <person name="Liep D."/>
            <person name="Gordon J."/>
        </authorList>
    </citation>
    <scope>NUCLEOTIDE SEQUENCE [LARGE SCALE GENOMIC DNA]</scope>
    <source>
        <strain evidence="3 4">DSM 5476</strain>
    </source>
</reference>
<keyword evidence="1" id="KW-0238">DNA-binding</keyword>